<evidence type="ECO:0000313" key="2">
    <source>
        <dbReference type="Proteomes" id="UP001367508"/>
    </source>
</evidence>
<evidence type="ECO:0000313" key="1">
    <source>
        <dbReference type="EMBL" id="KAK7337655.1"/>
    </source>
</evidence>
<dbReference type="Proteomes" id="UP001367508">
    <property type="component" value="Unassembled WGS sequence"/>
</dbReference>
<dbReference type="EMBL" id="JAYMYQ010000004">
    <property type="protein sequence ID" value="KAK7337655.1"/>
    <property type="molecule type" value="Genomic_DNA"/>
</dbReference>
<reference evidence="1 2" key="1">
    <citation type="submission" date="2024-01" db="EMBL/GenBank/DDBJ databases">
        <title>The genomes of 5 underutilized Papilionoideae crops provide insights into root nodulation and disease resistanc.</title>
        <authorList>
            <person name="Jiang F."/>
        </authorList>
    </citation>
    <scope>NUCLEOTIDE SEQUENCE [LARGE SCALE GENOMIC DNA]</scope>
    <source>
        <strain evidence="1">LVBAO_FW01</strain>
        <tissue evidence="1">Leaves</tissue>
    </source>
</reference>
<dbReference type="AlphaFoldDB" id="A0AAN9QHG2"/>
<protein>
    <submittedName>
        <fullName evidence="1">Uncharacterized protein</fullName>
    </submittedName>
</protein>
<organism evidence="1 2">
    <name type="scientific">Canavalia gladiata</name>
    <name type="common">Sword bean</name>
    <name type="synonym">Dolichos gladiatus</name>
    <dbReference type="NCBI Taxonomy" id="3824"/>
    <lineage>
        <taxon>Eukaryota</taxon>
        <taxon>Viridiplantae</taxon>
        <taxon>Streptophyta</taxon>
        <taxon>Embryophyta</taxon>
        <taxon>Tracheophyta</taxon>
        <taxon>Spermatophyta</taxon>
        <taxon>Magnoliopsida</taxon>
        <taxon>eudicotyledons</taxon>
        <taxon>Gunneridae</taxon>
        <taxon>Pentapetalae</taxon>
        <taxon>rosids</taxon>
        <taxon>fabids</taxon>
        <taxon>Fabales</taxon>
        <taxon>Fabaceae</taxon>
        <taxon>Papilionoideae</taxon>
        <taxon>50 kb inversion clade</taxon>
        <taxon>NPAAA clade</taxon>
        <taxon>indigoferoid/millettioid clade</taxon>
        <taxon>Phaseoleae</taxon>
        <taxon>Canavalia</taxon>
    </lineage>
</organism>
<sequence length="102" mass="11731">MQSLLTTFPFEVLNSMFDSLFVGFSLISRIDMYAEIGILKPIVHNLIFQSLSFSICQTYELKMKTPFAFFELELGLEKWSRTKDAQNHSIKVGYVKSVSCFS</sequence>
<proteinExistence type="predicted"/>
<gene>
    <name evidence="1" type="ORF">VNO77_18240</name>
</gene>
<accession>A0AAN9QHG2</accession>
<keyword evidence="2" id="KW-1185">Reference proteome</keyword>
<name>A0AAN9QHG2_CANGL</name>
<comment type="caution">
    <text evidence="1">The sequence shown here is derived from an EMBL/GenBank/DDBJ whole genome shotgun (WGS) entry which is preliminary data.</text>
</comment>